<evidence type="ECO:0000313" key="2">
    <source>
        <dbReference type="Proteomes" id="UP001280121"/>
    </source>
</evidence>
<name>A0AAD9TV63_9ROSI</name>
<dbReference type="EMBL" id="JANJYI010000007">
    <property type="protein sequence ID" value="KAK2642349.1"/>
    <property type="molecule type" value="Genomic_DNA"/>
</dbReference>
<sequence>MLMHLSHMSCVSGGTGSFRLLMQDNKRNIFMEAEIQCSKAIQSMEKRLRAAYHSSDANLDNVVKFMSMNWQVLDSLITELKLHAMSDGPGNGRNMLCSYNKGPIFDLAKRLIDQIGSEKSSLVLKCRSIDDKMKLLNKQLEESEKYKSEYLKRYDDAINDKKKLGDDYTSCIINLQGENSSLKEKCSTLSKTLDSLRHETSDWKRKYEKVLTSRKLRKIWSVRKLKFSSHEALLHGNRLAAAREQAMSAKEEAEEWKRKYGVAVKEAKAALEMAAIVQERTNKEMQLR</sequence>
<dbReference type="Proteomes" id="UP001280121">
    <property type="component" value="Unassembled WGS sequence"/>
</dbReference>
<gene>
    <name evidence="1" type="ORF">Ddye_024112</name>
</gene>
<comment type="caution">
    <text evidence="1">The sequence shown here is derived from an EMBL/GenBank/DDBJ whole genome shotgun (WGS) entry which is preliminary data.</text>
</comment>
<reference evidence="1" key="1">
    <citation type="journal article" date="2023" name="Plant J.">
        <title>Genome sequences and population genomics provide insights into the demographic history, inbreeding, and mutation load of two 'living fossil' tree species of Dipteronia.</title>
        <authorList>
            <person name="Feng Y."/>
            <person name="Comes H.P."/>
            <person name="Chen J."/>
            <person name="Zhu S."/>
            <person name="Lu R."/>
            <person name="Zhang X."/>
            <person name="Li P."/>
            <person name="Qiu J."/>
            <person name="Olsen K.M."/>
            <person name="Qiu Y."/>
        </authorList>
    </citation>
    <scope>NUCLEOTIDE SEQUENCE</scope>
    <source>
        <strain evidence="1">KIB01</strain>
    </source>
</reference>
<organism evidence="1 2">
    <name type="scientific">Dipteronia dyeriana</name>
    <dbReference type="NCBI Taxonomy" id="168575"/>
    <lineage>
        <taxon>Eukaryota</taxon>
        <taxon>Viridiplantae</taxon>
        <taxon>Streptophyta</taxon>
        <taxon>Embryophyta</taxon>
        <taxon>Tracheophyta</taxon>
        <taxon>Spermatophyta</taxon>
        <taxon>Magnoliopsida</taxon>
        <taxon>eudicotyledons</taxon>
        <taxon>Gunneridae</taxon>
        <taxon>Pentapetalae</taxon>
        <taxon>rosids</taxon>
        <taxon>malvids</taxon>
        <taxon>Sapindales</taxon>
        <taxon>Sapindaceae</taxon>
        <taxon>Hippocastanoideae</taxon>
        <taxon>Acereae</taxon>
        <taxon>Dipteronia</taxon>
    </lineage>
</organism>
<protein>
    <submittedName>
        <fullName evidence="1">Uncharacterized protein</fullName>
    </submittedName>
</protein>
<evidence type="ECO:0000313" key="1">
    <source>
        <dbReference type="EMBL" id="KAK2642349.1"/>
    </source>
</evidence>
<keyword evidence="2" id="KW-1185">Reference proteome</keyword>
<proteinExistence type="predicted"/>
<accession>A0AAD9TV63</accession>
<dbReference type="AlphaFoldDB" id="A0AAD9TV63"/>